<dbReference type="AlphaFoldDB" id="A0A8B3REQ5"/>
<comment type="function">
    <text evidence="1">Involved in the transposition of the insertion sequence.</text>
</comment>
<evidence type="ECO:0000313" key="3">
    <source>
        <dbReference type="EMBL" id="RYM91641.1"/>
    </source>
</evidence>
<dbReference type="EMBL" id="RSCO01000044">
    <property type="protein sequence ID" value="RYM91641.1"/>
    <property type="molecule type" value="Genomic_DNA"/>
</dbReference>
<dbReference type="Pfam" id="PF13276">
    <property type="entry name" value="HTH_21"/>
    <property type="match status" value="1"/>
</dbReference>
<dbReference type="SUPFAM" id="SSF53098">
    <property type="entry name" value="Ribonuclease H-like"/>
    <property type="match status" value="1"/>
</dbReference>
<evidence type="ECO:0000256" key="1">
    <source>
        <dbReference type="ARBA" id="ARBA00002286"/>
    </source>
</evidence>
<feature type="non-terminal residue" evidence="3">
    <location>
        <position position="1"/>
    </location>
</feature>
<dbReference type="PROSITE" id="PS50994">
    <property type="entry name" value="INTEGRASE"/>
    <property type="match status" value="1"/>
</dbReference>
<protein>
    <submittedName>
        <fullName evidence="3">Transposase</fullName>
    </submittedName>
</protein>
<name>A0A8B3REQ5_BIFAN</name>
<dbReference type="PANTHER" id="PTHR46889">
    <property type="entry name" value="TRANSPOSASE INSF FOR INSERTION SEQUENCE IS3B-RELATED"/>
    <property type="match status" value="1"/>
</dbReference>
<dbReference type="NCBIfam" id="NF033516">
    <property type="entry name" value="transpos_IS3"/>
    <property type="match status" value="1"/>
</dbReference>
<accession>A0A8B3REQ5</accession>
<organism evidence="3 4">
    <name type="scientific">Bifidobacterium animalis subsp. lactis</name>
    <name type="common">Bifidobacterium lactis</name>
    <dbReference type="NCBI Taxonomy" id="302911"/>
    <lineage>
        <taxon>Bacteria</taxon>
        <taxon>Bacillati</taxon>
        <taxon>Actinomycetota</taxon>
        <taxon>Actinomycetes</taxon>
        <taxon>Bifidobacteriales</taxon>
        <taxon>Bifidobacteriaceae</taxon>
        <taxon>Bifidobacterium</taxon>
    </lineage>
</organism>
<dbReference type="InterPro" id="IPR048020">
    <property type="entry name" value="Transpos_IS3"/>
</dbReference>
<dbReference type="GO" id="GO:0003676">
    <property type="term" value="F:nucleic acid binding"/>
    <property type="evidence" value="ECO:0007669"/>
    <property type="project" value="InterPro"/>
</dbReference>
<comment type="caution">
    <text evidence="3">The sequence shown here is derived from an EMBL/GenBank/DDBJ whole genome shotgun (WGS) entry which is preliminary data.</text>
</comment>
<sequence>GFFRGAARPDTALMAAYIDAHRDRFGVGPICRVLGAASDCGFLTPRGYRMFKTRPPSRMKARHEALARDILRIHSDFFMAVYGYRKVHAQLLAEGWDPSEVGRDQVMNIMRELGIQGVRRARAPATTRPAKGAGGRPDLVERRFRAMAPNRLHVADITYVRMTDGRFGYAAFVTDVFARRIVGWACATSMNTEGLPLQALEQAISWAAGHGGTRGLIHHSDHGSQYISTVYTTRVREYGMLPSTGTVGDSYDNAMAESVNGAYKTELVWRRKPFRDVGDLELATFQWVSWWNSKRLHASLDYRTPEQVETEYYTNQATQAASL</sequence>
<dbReference type="InterPro" id="IPR025948">
    <property type="entry name" value="HTH-like_dom"/>
</dbReference>
<dbReference type="GO" id="GO:0015074">
    <property type="term" value="P:DNA integration"/>
    <property type="evidence" value="ECO:0007669"/>
    <property type="project" value="InterPro"/>
</dbReference>
<dbReference type="Pfam" id="PF13333">
    <property type="entry name" value="rve_2"/>
    <property type="match status" value="1"/>
</dbReference>
<dbReference type="Gene3D" id="3.30.420.10">
    <property type="entry name" value="Ribonuclease H-like superfamily/Ribonuclease H"/>
    <property type="match status" value="1"/>
</dbReference>
<dbReference type="InterPro" id="IPR050900">
    <property type="entry name" value="Transposase_IS3/IS150/IS904"/>
</dbReference>
<dbReference type="InterPro" id="IPR036397">
    <property type="entry name" value="RNaseH_sf"/>
</dbReference>
<proteinExistence type="predicted"/>
<evidence type="ECO:0000313" key="4">
    <source>
        <dbReference type="Proteomes" id="UP000293613"/>
    </source>
</evidence>
<dbReference type="InterPro" id="IPR001584">
    <property type="entry name" value="Integrase_cat-core"/>
</dbReference>
<reference evidence="3 4" key="1">
    <citation type="journal article" date="2019" name="Appl. Environ. Microbiol.">
        <title>Dissecting the evolutionary development of the Bifidobacterium animalis species through comparative genomics analyses.</title>
        <authorList>
            <person name="Lugli G.A."/>
            <person name="Mancino W."/>
            <person name="Milani C."/>
            <person name="Duranti S."/>
            <person name="Mancabelli L."/>
            <person name="Napoli S."/>
            <person name="Mangifesta M."/>
            <person name="Viappiani A."/>
            <person name="Anzalone R."/>
            <person name="Longhi G."/>
            <person name="van Sinderen D."/>
            <person name="Ventura M."/>
            <person name="Turroni F."/>
        </authorList>
    </citation>
    <scope>NUCLEOTIDE SEQUENCE [LARGE SCALE GENOMIC DNA]</scope>
    <source>
        <strain evidence="3 4">2011B</strain>
    </source>
</reference>
<gene>
    <name evidence="3" type="ORF">PG2011B_1700</name>
</gene>
<dbReference type="Proteomes" id="UP000293613">
    <property type="component" value="Unassembled WGS sequence"/>
</dbReference>
<dbReference type="Pfam" id="PF00665">
    <property type="entry name" value="rve"/>
    <property type="match status" value="1"/>
</dbReference>
<dbReference type="InterPro" id="IPR012337">
    <property type="entry name" value="RNaseH-like_sf"/>
</dbReference>
<feature type="domain" description="Integrase catalytic" evidence="2">
    <location>
        <begin position="145"/>
        <end position="313"/>
    </location>
</feature>
<dbReference type="PANTHER" id="PTHR46889:SF5">
    <property type="entry name" value="INTEGRASE PROTEIN"/>
    <property type="match status" value="1"/>
</dbReference>
<evidence type="ECO:0000259" key="2">
    <source>
        <dbReference type="PROSITE" id="PS50994"/>
    </source>
</evidence>